<dbReference type="InterPro" id="IPR000551">
    <property type="entry name" value="MerR-type_HTH_dom"/>
</dbReference>
<dbReference type="InterPro" id="IPR009061">
    <property type="entry name" value="DNA-bd_dom_put_sf"/>
</dbReference>
<organism evidence="3 4">
    <name type="scientific">Anaeromicropila herbilytica</name>
    <dbReference type="NCBI Taxonomy" id="2785025"/>
    <lineage>
        <taxon>Bacteria</taxon>
        <taxon>Bacillati</taxon>
        <taxon>Bacillota</taxon>
        <taxon>Clostridia</taxon>
        <taxon>Lachnospirales</taxon>
        <taxon>Lachnospiraceae</taxon>
        <taxon>Anaeromicropila</taxon>
    </lineage>
</organism>
<protein>
    <submittedName>
        <fullName evidence="3">MerR family transcriptional regulator</fullName>
    </submittedName>
</protein>
<dbReference type="EMBL" id="AP024169">
    <property type="protein sequence ID" value="BCN29275.1"/>
    <property type="molecule type" value="Genomic_DNA"/>
</dbReference>
<dbReference type="PANTHER" id="PTHR30204:SF83">
    <property type="entry name" value="TRANSCRIPTIONAL REGULATOR, MERR FAMILY"/>
    <property type="match status" value="1"/>
</dbReference>
<evidence type="ECO:0000259" key="2">
    <source>
        <dbReference type="PROSITE" id="PS50937"/>
    </source>
</evidence>
<evidence type="ECO:0000313" key="4">
    <source>
        <dbReference type="Proteomes" id="UP000595897"/>
    </source>
</evidence>
<proteinExistence type="predicted"/>
<dbReference type="PROSITE" id="PS50937">
    <property type="entry name" value="HTH_MERR_2"/>
    <property type="match status" value="1"/>
</dbReference>
<dbReference type="PANTHER" id="PTHR30204">
    <property type="entry name" value="REDOX-CYCLING DRUG-SENSING TRANSCRIPTIONAL ACTIVATOR SOXR"/>
    <property type="match status" value="1"/>
</dbReference>
<dbReference type="InterPro" id="IPR047057">
    <property type="entry name" value="MerR_fam"/>
</dbReference>
<dbReference type="PROSITE" id="PS00552">
    <property type="entry name" value="HTH_MERR_1"/>
    <property type="match status" value="1"/>
</dbReference>
<dbReference type="KEGG" id="ahb:bsdtb5_05700"/>
<dbReference type="Gene3D" id="1.10.1660.10">
    <property type="match status" value="1"/>
</dbReference>
<evidence type="ECO:0000313" key="3">
    <source>
        <dbReference type="EMBL" id="BCN29275.1"/>
    </source>
</evidence>
<dbReference type="Proteomes" id="UP000595897">
    <property type="component" value="Chromosome"/>
</dbReference>
<keyword evidence="4" id="KW-1185">Reference proteome</keyword>
<dbReference type="SMART" id="SM00422">
    <property type="entry name" value="HTH_MERR"/>
    <property type="match status" value="1"/>
</dbReference>
<name>A0A7R7EHE0_9FIRM</name>
<dbReference type="CDD" id="cd01109">
    <property type="entry name" value="HTH_YyaN"/>
    <property type="match status" value="1"/>
</dbReference>
<gene>
    <name evidence="3" type="ORF">bsdtb5_05700</name>
</gene>
<keyword evidence="1" id="KW-0238">DNA-binding</keyword>
<reference evidence="3 4" key="1">
    <citation type="submission" date="2020-11" db="EMBL/GenBank/DDBJ databases">
        <title>Draft genome sequencing of a Lachnospiraceae strain isolated from anoxic soil subjected to BSD treatment.</title>
        <authorList>
            <person name="Uek A."/>
            <person name="Tonouchi A."/>
        </authorList>
    </citation>
    <scope>NUCLEOTIDE SEQUENCE [LARGE SCALE GENOMIC DNA]</scope>
    <source>
        <strain evidence="3 4">TB5</strain>
    </source>
</reference>
<dbReference type="AlphaFoldDB" id="A0A7R7EHE0"/>
<sequence length="115" mass="14080">MIIGEFSEKTGISCSALRYYEEKGLIHVERDFANRRLYDDKDIEWVKFLQRLKNTGMSLKDMKRYSDLRYEGDSTISERLKILQVHENYVEEQRKLWEEYSKNLKDKIEWYKEQL</sequence>
<evidence type="ECO:0000256" key="1">
    <source>
        <dbReference type="ARBA" id="ARBA00023125"/>
    </source>
</evidence>
<dbReference type="SUPFAM" id="SSF46955">
    <property type="entry name" value="Putative DNA-binding domain"/>
    <property type="match status" value="1"/>
</dbReference>
<feature type="domain" description="HTH merR-type" evidence="2">
    <location>
        <begin position="1"/>
        <end position="68"/>
    </location>
</feature>
<dbReference type="GO" id="GO:0003700">
    <property type="term" value="F:DNA-binding transcription factor activity"/>
    <property type="evidence" value="ECO:0007669"/>
    <property type="project" value="InterPro"/>
</dbReference>
<accession>A0A7R7EHE0</accession>
<dbReference type="PRINTS" id="PR00040">
    <property type="entry name" value="HTHMERR"/>
</dbReference>
<dbReference type="RefSeq" id="WP_271714559.1">
    <property type="nucleotide sequence ID" value="NZ_AP024169.1"/>
</dbReference>
<dbReference type="Pfam" id="PF13411">
    <property type="entry name" value="MerR_1"/>
    <property type="match status" value="1"/>
</dbReference>
<dbReference type="GO" id="GO:0003677">
    <property type="term" value="F:DNA binding"/>
    <property type="evidence" value="ECO:0007669"/>
    <property type="project" value="UniProtKB-KW"/>
</dbReference>